<dbReference type="EnsemblMetazoa" id="ADIR004461-RA">
    <property type="protein sequence ID" value="ADIR004461-PA"/>
    <property type="gene ID" value="ADIR004461"/>
</dbReference>
<reference evidence="2" key="1">
    <citation type="submission" date="2013-03" db="EMBL/GenBank/DDBJ databases">
        <title>The Genome Sequence of Anopheles dirus WRAIR2.</title>
        <authorList>
            <consortium name="The Broad Institute Genomics Platform"/>
            <person name="Neafsey D.E."/>
            <person name="Walton C."/>
            <person name="Walker B."/>
            <person name="Young S.K."/>
            <person name="Zeng Q."/>
            <person name="Gargeya S."/>
            <person name="Fitzgerald M."/>
            <person name="Haas B."/>
            <person name="Abouelleil A."/>
            <person name="Allen A.W."/>
            <person name="Alvarado L."/>
            <person name="Arachchi H.M."/>
            <person name="Berlin A.M."/>
            <person name="Chapman S.B."/>
            <person name="Gainer-Dewar J."/>
            <person name="Goldberg J."/>
            <person name="Griggs A."/>
            <person name="Gujja S."/>
            <person name="Hansen M."/>
            <person name="Howarth C."/>
            <person name="Imamovic A."/>
            <person name="Ireland A."/>
            <person name="Larimer J."/>
            <person name="McCowan C."/>
            <person name="Murphy C."/>
            <person name="Pearson M."/>
            <person name="Poon T.W."/>
            <person name="Priest M."/>
            <person name="Roberts A."/>
            <person name="Saif S."/>
            <person name="Shea T."/>
            <person name="Sisk P."/>
            <person name="Sykes S."/>
            <person name="Wortman J."/>
            <person name="Nusbaum C."/>
            <person name="Birren B."/>
        </authorList>
    </citation>
    <scope>NUCLEOTIDE SEQUENCE [LARGE SCALE GENOMIC DNA]</scope>
    <source>
        <strain evidence="2">WRAIR2</strain>
    </source>
</reference>
<reference evidence="1" key="2">
    <citation type="submission" date="2020-05" db="UniProtKB">
        <authorList>
            <consortium name="EnsemblMetazoa"/>
        </authorList>
    </citation>
    <scope>IDENTIFICATION</scope>
    <source>
        <strain evidence="1">WRAIR2</strain>
    </source>
</reference>
<protein>
    <recommendedName>
        <fullName evidence="3">DDE Tnp4 domain-containing protein</fullName>
    </recommendedName>
</protein>
<accession>A0A182N9Y5</accession>
<organism evidence="1 2">
    <name type="scientific">Anopheles dirus</name>
    <dbReference type="NCBI Taxonomy" id="7168"/>
    <lineage>
        <taxon>Eukaryota</taxon>
        <taxon>Metazoa</taxon>
        <taxon>Ecdysozoa</taxon>
        <taxon>Arthropoda</taxon>
        <taxon>Hexapoda</taxon>
        <taxon>Insecta</taxon>
        <taxon>Pterygota</taxon>
        <taxon>Neoptera</taxon>
        <taxon>Endopterygota</taxon>
        <taxon>Diptera</taxon>
        <taxon>Nematocera</taxon>
        <taxon>Culicoidea</taxon>
        <taxon>Culicidae</taxon>
        <taxon>Anophelinae</taxon>
        <taxon>Anopheles</taxon>
    </lineage>
</organism>
<dbReference type="STRING" id="7168.A0A182N9Y5"/>
<evidence type="ECO:0000313" key="2">
    <source>
        <dbReference type="Proteomes" id="UP000075884"/>
    </source>
</evidence>
<keyword evidence="2" id="KW-1185">Reference proteome</keyword>
<dbReference type="VEuPathDB" id="VectorBase:ADIR004461"/>
<proteinExistence type="predicted"/>
<evidence type="ECO:0008006" key="3">
    <source>
        <dbReference type="Google" id="ProtNLM"/>
    </source>
</evidence>
<dbReference type="Proteomes" id="UP000075884">
    <property type="component" value="Unassembled WGS sequence"/>
</dbReference>
<dbReference type="AlphaFoldDB" id="A0A182N9Y5"/>
<name>A0A182N9Y5_9DIPT</name>
<evidence type="ECO:0000313" key="1">
    <source>
        <dbReference type="EnsemblMetazoa" id="ADIR004461-PA"/>
    </source>
</evidence>
<sequence>MRESISALQRLCIALRFLATGDSYASLSIVFRVSVASISTIVPEVCDAIIDVLKDYIVLPSTNAQWKEVSAEFERKWNCPHAIGAIDGKHTVRSMEKLSQGLGAPTYVQYLCYLSKEFRVDQQQTCNKSAHI</sequence>